<dbReference type="Proteomes" id="UP001333110">
    <property type="component" value="Unassembled WGS sequence"/>
</dbReference>
<dbReference type="AlphaFoldDB" id="A0AAN7S615"/>
<evidence type="ECO:0000313" key="2">
    <source>
        <dbReference type="EMBL" id="KAK4829925.1"/>
    </source>
</evidence>
<protein>
    <submittedName>
        <fullName evidence="2">Uncharacterized protein</fullName>
    </submittedName>
</protein>
<evidence type="ECO:0000256" key="1">
    <source>
        <dbReference type="SAM" id="MobiDB-lite"/>
    </source>
</evidence>
<accession>A0AAN7S615</accession>
<dbReference type="EMBL" id="JAUNZN010000001">
    <property type="protein sequence ID" value="KAK4829925.1"/>
    <property type="molecule type" value="Genomic_DNA"/>
</dbReference>
<organism evidence="2 3">
    <name type="scientific">Mycteria americana</name>
    <name type="common">Wood stork</name>
    <dbReference type="NCBI Taxonomy" id="33587"/>
    <lineage>
        <taxon>Eukaryota</taxon>
        <taxon>Metazoa</taxon>
        <taxon>Chordata</taxon>
        <taxon>Craniata</taxon>
        <taxon>Vertebrata</taxon>
        <taxon>Euteleostomi</taxon>
        <taxon>Archelosauria</taxon>
        <taxon>Archosauria</taxon>
        <taxon>Dinosauria</taxon>
        <taxon>Saurischia</taxon>
        <taxon>Theropoda</taxon>
        <taxon>Coelurosauria</taxon>
        <taxon>Aves</taxon>
        <taxon>Neognathae</taxon>
        <taxon>Neoaves</taxon>
        <taxon>Aequornithes</taxon>
        <taxon>Ciconiiformes</taxon>
        <taxon>Ciconiidae</taxon>
        <taxon>Mycteria</taxon>
    </lineage>
</organism>
<name>A0AAN7S615_MYCAM</name>
<sequence>MDKLNGSQQYFLKAKKANNILACISKSTSRRSREVTLCLYLVLGETTSGMPCPVLGIPVQERHGHTTANSVEVYQDHLTNGTVQRRRNKTFLGGAQWKDKRQQTEVKIFHHESGQKQEPGSQVSCEIYVLGVTQNSTGHGPEQPGINTGEEEGEGKYHEHSKQHVKFKGTVHVYSVSYSSSRSLWNLIHSYRQYISDTSSITNDTKLGGAVDSLEELGNHQPMKFNKSKSWIVHLGWGNPGYTYKLGDKRLESSPTERDLGAWVDGKLILGVWPHLEYCVQFWVPQYKKDIKLLECVQTRVTKMVKCLEGKIYEKRLRSLGLFSLEKRRLKGDLIAVYNFLKGGSGGGLLISSLW</sequence>
<gene>
    <name evidence="2" type="ORF">QYF61_007648</name>
</gene>
<proteinExistence type="predicted"/>
<dbReference type="PANTHER" id="PTHR33332">
    <property type="entry name" value="REVERSE TRANSCRIPTASE DOMAIN-CONTAINING PROTEIN"/>
    <property type="match status" value="1"/>
</dbReference>
<evidence type="ECO:0000313" key="3">
    <source>
        <dbReference type="Proteomes" id="UP001333110"/>
    </source>
</evidence>
<comment type="caution">
    <text evidence="2">The sequence shown here is derived from an EMBL/GenBank/DDBJ whole genome shotgun (WGS) entry which is preliminary data.</text>
</comment>
<feature type="region of interest" description="Disordered" evidence="1">
    <location>
        <begin position="134"/>
        <end position="162"/>
    </location>
</feature>
<reference evidence="2 3" key="1">
    <citation type="journal article" date="2023" name="J. Hered.">
        <title>Chromosome-level genome of the wood stork (Mycteria americana) provides insight into avian chromosome evolution.</title>
        <authorList>
            <person name="Flamio R. Jr."/>
            <person name="Ramstad K.M."/>
        </authorList>
    </citation>
    <scope>NUCLEOTIDE SEQUENCE [LARGE SCALE GENOMIC DNA]</scope>
    <source>
        <strain evidence="2">JAX WOST 10</strain>
    </source>
</reference>
<keyword evidence="3" id="KW-1185">Reference proteome</keyword>